<dbReference type="OrthoDB" id="5327923at2759"/>
<evidence type="ECO:0008006" key="4">
    <source>
        <dbReference type="Google" id="ProtNLM"/>
    </source>
</evidence>
<accession>A0A9P3PFD3</accession>
<evidence type="ECO:0000256" key="1">
    <source>
        <dbReference type="SAM" id="MobiDB-lite"/>
    </source>
</evidence>
<feature type="region of interest" description="Disordered" evidence="1">
    <location>
        <begin position="788"/>
        <end position="818"/>
    </location>
</feature>
<evidence type="ECO:0000313" key="2">
    <source>
        <dbReference type="EMBL" id="GLB34456.1"/>
    </source>
</evidence>
<proteinExistence type="predicted"/>
<dbReference type="EMBL" id="BRPK01000002">
    <property type="protein sequence ID" value="GLB34456.1"/>
    <property type="molecule type" value="Genomic_DNA"/>
</dbReference>
<dbReference type="AlphaFoldDB" id="A0A9P3PFD3"/>
<feature type="compositionally biased region" description="Acidic residues" evidence="1">
    <location>
        <begin position="789"/>
        <end position="798"/>
    </location>
</feature>
<feature type="compositionally biased region" description="Acidic residues" evidence="1">
    <location>
        <begin position="516"/>
        <end position="530"/>
    </location>
</feature>
<protein>
    <recommendedName>
        <fullName evidence="4">Protein kinase domain-containing protein</fullName>
    </recommendedName>
</protein>
<dbReference type="Proteomes" id="UP001063166">
    <property type="component" value="Unassembled WGS sequence"/>
</dbReference>
<feature type="region of interest" description="Disordered" evidence="1">
    <location>
        <begin position="492"/>
        <end position="536"/>
    </location>
</feature>
<sequence>MNKAVATLSRANLTTVCSTGQHRATPITESYSMSLWLRSHVKKQPKTDVQHVEAMYLKTSHSLQAALRTSGPRIVITVTCSERRMSHGSKLGYSPQPVFLVEDRNGVETRGPCNANTIEPLKAHHLASLHLCWYKSRHQPALPPSTSTVKAIDIAILPLVLYLQLVTLYFLAASNPTNSTPSSSLLTMELQHPPIDADPVANKPADPAPPPKMFNFPPEPPRSFTAADLIGILALYNARFKGTHKPSGTSKLPTAKEASTNEAIELLLGKDTRKRLVFRHWPRAPNGEAITPENSIPGKMAPNGVQLWGATLFDFYRVRRHPDNPGLSTITTGSKLMKWMKEHGELEHAEDEIEWAEMEEEPRVIEPWSPQEEIEKIEEMIRQGKAGRSMPLPASKGKTRTTGSIFDPANYPAPWPLVPFSYKTERLTSIIGLDRLPKKLVVHDPFNLLAVRTRNCYGRAERHPEDPEWTSRPDRTHVFKLQLPPEAEARMQAEAEARHQAAQKSARPKPTVVSLYDDDHDEEEEEEPENLEGYLLRPPAIPGPIPPPIYVLHDPHPHPLISEPEQINEAHLYISPAHPIGSGNHSVVYQAEWELPRSAVIPSADADAYVLCDACVREDVQQILKVVDGENGERMHPRWRERSAVLKLVREGRPPVTFHVVHADKLDKPDAQHDGREFTTEDRSSYRVEFEGPVRPIRTRVRWQDARNPTCAHLTPMPRDVPPTVKMRVVAKLSNEGDEHLAREARNYGRFERHVYEHWSGFNVLPPMHDPVPVAPLVPRFYGYYVPEDKDEEVEEEEGGKPPARRSEGNDEAVDAPDGVCDIEEKEDSDETTIEVDEALKATKTRGYISPILLLEDCGREVNPNALTLDQKHEALSYIYRFHHSGWAHASVYVRNILIQPGPLDVAPAQRSKETPSFRLIDFGRSYYCEDPPEGRTFQADRYREESDMEHIFGLGLWS</sequence>
<evidence type="ECO:0000313" key="3">
    <source>
        <dbReference type="Proteomes" id="UP001063166"/>
    </source>
</evidence>
<reference evidence="2" key="1">
    <citation type="submission" date="2022-07" db="EMBL/GenBank/DDBJ databases">
        <title>The genome of Lyophyllum shimeji provides insight into the initial evolution of ectomycorrhizal fungal genome.</title>
        <authorList>
            <person name="Kobayashi Y."/>
            <person name="Shibata T."/>
            <person name="Hirakawa H."/>
            <person name="Shigenobu S."/>
            <person name="Nishiyama T."/>
            <person name="Yamada A."/>
            <person name="Hasebe M."/>
            <person name="Kawaguchi M."/>
        </authorList>
    </citation>
    <scope>NUCLEOTIDE SEQUENCE</scope>
    <source>
        <strain evidence="2">AT787</strain>
    </source>
</reference>
<comment type="caution">
    <text evidence="2">The sequence shown here is derived from an EMBL/GenBank/DDBJ whole genome shotgun (WGS) entry which is preliminary data.</text>
</comment>
<gene>
    <name evidence="2" type="ORF">LshimejAT787_0200210</name>
</gene>
<name>A0A9P3PFD3_LYOSH</name>
<feature type="region of interest" description="Disordered" evidence="1">
    <location>
        <begin position="384"/>
        <end position="405"/>
    </location>
</feature>
<keyword evidence="3" id="KW-1185">Reference proteome</keyword>
<organism evidence="2 3">
    <name type="scientific">Lyophyllum shimeji</name>
    <name type="common">Hon-shimeji</name>
    <name type="synonym">Tricholoma shimeji</name>
    <dbReference type="NCBI Taxonomy" id="47721"/>
    <lineage>
        <taxon>Eukaryota</taxon>
        <taxon>Fungi</taxon>
        <taxon>Dikarya</taxon>
        <taxon>Basidiomycota</taxon>
        <taxon>Agaricomycotina</taxon>
        <taxon>Agaricomycetes</taxon>
        <taxon>Agaricomycetidae</taxon>
        <taxon>Agaricales</taxon>
        <taxon>Tricholomatineae</taxon>
        <taxon>Lyophyllaceae</taxon>
        <taxon>Lyophyllum</taxon>
    </lineage>
</organism>